<evidence type="ECO:0000313" key="2">
    <source>
        <dbReference type="EMBL" id="CAF1077737.1"/>
    </source>
</evidence>
<dbReference type="InterPro" id="IPR041489">
    <property type="entry name" value="PDZ_6"/>
</dbReference>
<dbReference type="OrthoDB" id="445896at2759"/>
<sequence length="246" mass="28029">MSLTYEIKETMSSIRKRIEFKQAINYVKFKNLVYEEIQISLKYNKEDYGFVLNGYCPCYVESIVEHSVAELSGLKRGDLVIKVNGTNCCRATIKSIMSIIKTNSKDILTLVIYRRLSDSQKAFAISRQFGKSNSIFKKPTQNTPSKKSEKVNFISKLLRPSKWLSCAQTGNTTMASTYMVQSCMSLQSNEYILCTKECCKFKHSVEIIKTESDAGYETISRYCHSTDKKLNDSNFSIETVTNTTNS</sequence>
<dbReference type="InterPro" id="IPR047138">
    <property type="entry name" value="RHPN1_2"/>
</dbReference>
<dbReference type="AlphaFoldDB" id="A0A814MD51"/>
<dbReference type="Gene3D" id="2.30.42.10">
    <property type="match status" value="1"/>
</dbReference>
<dbReference type="PANTHER" id="PTHR23031">
    <property type="entry name" value="RHOPHILIN"/>
    <property type="match status" value="1"/>
</dbReference>
<dbReference type="GO" id="GO:0051497">
    <property type="term" value="P:negative regulation of stress fiber assembly"/>
    <property type="evidence" value="ECO:0007669"/>
    <property type="project" value="TreeGrafter"/>
</dbReference>
<feature type="non-terminal residue" evidence="2">
    <location>
        <position position="246"/>
    </location>
</feature>
<dbReference type="InterPro" id="IPR001478">
    <property type="entry name" value="PDZ"/>
</dbReference>
<keyword evidence="3" id="KW-1185">Reference proteome</keyword>
<protein>
    <recommendedName>
        <fullName evidence="1">PDZ domain-containing protein</fullName>
    </recommendedName>
</protein>
<reference evidence="2" key="1">
    <citation type="submission" date="2021-02" db="EMBL/GenBank/DDBJ databases">
        <authorList>
            <person name="Nowell W R."/>
        </authorList>
    </citation>
    <scope>NUCLEOTIDE SEQUENCE</scope>
    <source>
        <strain evidence="2">Ploen Becks lab</strain>
    </source>
</reference>
<organism evidence="2 3">
    <name type="scientific">Brachionus calyciflorus</name>
    <dbReference type="NCBI Taxonomy" id="104777"/>
    <lineage>
        <taxon>Eukaryota</taxon>
        <taxon>Metazoa</taxon>
        <taxon>Spiralia</taxon>
        <taxon>Gnathifera</taxon>
        <taxon>Rotifera</taxon>
        <taxon>Eurotatoria</taxon>
        <taxon>Monogononta</taxon>
        <taxon>Pseudotrocha</taxon>
        <taxon>Ploima</taxon>
        <taxon>Brachionidae</taxon>
        <taxon>Brachionus</taxon>
    </lineage>
</organism>
<dbReference type="SUPFAM" id="SSF50156">
    <property type="entry name" value="PDZ domain-like"/>
    <property type="match status" value="1"/>
</dbReference>
<accession>A0A814MD51</accession>
<name>A0A814MD51_9BILA</name>
<dbReference type="InterPro" id="IPR036034">
    <property type="entry name" value="PDZ_sf"/>
</dbReference>
<gene>
    <name evidence="2" type="ORF">OXX778_LOCUS20041</name>
</gene>
<proteinExistence type="predicted"/>
<dbReference type="EMBL" id="CAJNOC010006427">
    <property type="protein sequence ID" value="CAF1077737.1"/>
    <property type="molecule type" value="Genomic_DNA"/>
</dbReference>
<comment type="caution">
    <text evidence="2">The sequence shown here is derived from an EMBL/GenBank/DDBJ whole genome shotgun (WGS) entry which is preliminary data.</text>
</comment>
<evidence type="ECO:0000313" key="3">
    <source>
        <dbReference type="Proteomes" id="UP000663879"/>
    </source>
</evidence>
<dbReference type="Proteomes" id="UP000663879">
    <property type="component" value="Unassembled WGS sequence"/>
</dbReference>
<evidence type="ECO:0000259" key="1">
    <source>
        <dbReference type="PROSITE" id="PS50106"/>
    </source>
</evidence>
<dbReference type="SMART" id="SM00228">
    <property type="entry name" value="PDZ"/>
    <property type="match status" value="1"/>
</dbReference>
<feature type="domain" description="PDZ" evidence="1">
    <location>
        <begin position="38"/>
        <end position="115"/>
    </location>
</feature>
<dbReference type="Pfam" id="PF17820">
    <property type="entry name" value="PDZ_6"/>
    <property type="match status" value="1"/>
</dbReference>
<dbReference type="PANTHER" id="PTHR23031:SF15">
    <property type="entry name" value="LD12055P"/>
    <property type="match status" value="1"/>
</dbReference>
<dbReference type="PROSITE" id="PS50106">
    <property type="entry name" value="PDZ"/>
    <property type="match status" value="1"/>
</dbReference>